<dbReference type="AlphaFoldDB" id="D2QI79"/>
<protein>
    <submittedName>
        <fullName evidence="1">Uncharacterized protein</fullName>
    </submittedName>
</protein>
<evidence type="ECO:0000313" key="1">
    <source>
        <dbReference type="EMBL" id="ADB36967.1"/>
    </source>
</evidence>
<dbReference type="eggNOG" id="ENOG50331G3">
    <property type="taxonomic scope" value="Bacteria"/>
</dbReference>
<accession>D2QI79</accession>
<reference evidence="1 2" key="1">
    <citation type="journal article" date="2010" name="Stand. Genomic Sci.">
        <title>Complete genome sequence of Spirosoma linguale type strain (1).</title>
        <authorList>
            <person name="Lail K."/>
            <person name="Sikorski J."/>
            <person name="Saunders E."/>
            <person name="Lapidus A."/>
            <person name="Glavina Del Rio T."/>
            <person name="Copeland A."/>
            <person name="Tice H."/>
            <person name="Cheng J.-F."/>
            <person name="Lucas S."/>
            <person name="Nolan M."/>
            <person name="Bruce D."/>
            <person name="Goodwin L."/>
            <person name="Pitluck S."/>
            <person name="Ivanova N."/>
            <person name="Mavromatis K."/>
            <person name="Ovchinnikova G."/>
            <person name="Pati A."/>
            <person name="Chen A."/>
            <person name="Palaniappan K."/>
            <person name="Land M."/>
            <person name="Hauser L."/>
            <person name="Chang Y.-J."/>
            <person name="Jeffries C.D."/>
            <person name="Chain P."/>
            <person name="Brettin T."/>
            <person name="Detter J.C."/>
            <person name="Schuetze A."/>
            <person name="Rohde M."/>
            <person name="Tindall B.J."/>
            <person name="Goeker M."/>
            <person name="Bristow J."/>
            <person name="Eisen J.A."/>
            <person name="Markowitz V."/>
            <person name="Hugenholtz P."/>
            <person name="Kyrpides N.C."/>
            <person name="Klenk H.-P."/>
            <person name="Chen F."/>
        </authorList>
    </citation>
    <scope>NUCLEOTIDE SEQUENCE [LARGE SCALE GENOMIC DNA]</scope>
    <source>
        <strain evidence="2">ATCC 33905 / DSM 74 / LMG 10896 / Claus 1</strain>
    </source>
</reference>
<dbReference type="Gene3D" id="3.10.450.360">
    <property type="match status" value="1"/>
</dbReference>
<organism evidence="1 2">
    <name type="scientific">Spirosoma linguale (strain ATCC 33905 / DSM 74 / LMG 10896 / Claus 1)</name>
    <dbReference type="NCBI Taxonomy" id="504472"/>
    <lineage>
        <taxon>Bacteria</taxon>
        <taxon>Pseudomonadati</taxon>
        <taxon>Bacteroidota</taxon>
        <taxon>Cytophagia</taxon>
        <taxon>Cytophagales</taxon>
        <taxon>Cytophagaceae</taxon>
        <taxon>Spirosoma</taxon>
    </lineage>
</organism>
<dbReference type="SUPFAM" id="SSF160574">
    <property type="entry name" value="BT0923-like"/>
    <property type="match status" value="1"/>
</dbReference>
<dbReference type="Proteomes" id="UP000002028">
    <property type="component" value="Chromosome"/>
</dbReference>
<keyword evidence="2" id="KW-1185">Reference proteome</keyword>
<name>D2QI79_SPILD</name>
<dbReference type="EMBL" id="CP001769">
    <property type="protein sequence ID" value="ADB36967.1"/>
    <property type="molecule type" value="Genomic_DNA"/>
</dbReference>
<dbReference type="KEGG" id="sli:Slin_0915"/>
<evidence type="ECO:0000313" key="2">
    <source>
        <dbReference type="Proteomes" id="UP000002028"/>
    </source>
</evidence>
<gene>
    <name evidence="1" type="ordered locus">Slin_0915</name>
</gene>
<proteinExistence type="predicted"/>
<dbReference type="HOGENOM" id="CLU_1325657_0_0_10"/>
<sequence>MSACVSPVRVSRGDTQKISNQSFKSINLIAMKTILFALVLFDLTSGVVLAQGPGDKVVTIARVKKGEEPQEVMTILKNDFPDAIVKDIAFLPKALNNREWAVKELDNSGSADVRFYDVQASSDNMKFEAVYDRTGKLLSFKETLNQATLPEPVMNTLNEQFSGWRVLGNQERLKINSKTTKIVYRVELAKAKTEKHVYLDDNGKVLR</sequence>